<reference evidence="1" key="2">
    <citation type="submission" date="2021-08" db="EMBL/GenBank/DDBJ databases">
        <authorList>
            <person name="Dalcin Martins P."/>
        </authorList>
    </citation>
    <scope>NUCLEOTIDE SEQUENCE</scope>
    <source>
        <strain evidence="1">MAG_39</strain>
    </source>
</reference>
<comment type="caution">
    <text evidence="1">The sequence shown here is derived from an EMBL/GenBank/DDBJ whole genome shotgun (WGS) entry which is preliminary data.</text>
</comment>
<organism evidence="1 2">
    <name type="scientific">Candidatus Nitrobium versatile</name>
    <dbReference type="NCBI Taxonomy" id="2884831"/>
    <lineage>
        <taxon>Bacteria</taxon>
        <taxon>Pseudomonadati</taxon>
        <taxon>Nitrospirota</taxon>
        <taxon>Nitrospiria</taxon>
        <taxon>Nitrospirales</taxon>
        <taxon>Nitrospiraceae</taxon>
        <taxon>Candidatus Nitrobium</taxon>
    </lineage>
</organism>
<dbReference type="EMBL" id="JAIOIV010000127">
    <property type="protein sequence ID" value="MBZ0157719.1"/>
    <property type="molecule type" value="Genomic_DNA"/>
</dbReference>
<protein>
    <submittedName>
        <fullName evidence="1">Monomethylamine:corrinoid methyltransferase</fullName>
    </submittedName>
</protein>
<sequence>MSTSNRGKYLDFYARCETGPICPKKQFDTEVYWKNLNRITKKYNIKYDPEHPIPVDDDVLDRLWEAAIEFVVACGVLCLDTERIIKFTEQEIMDGLENLPTEVTWGEGKDAIVVRHRGFEDYDSGKNPVFTIGRISGPVTEDVHDSICLSYAKEPLIDLVQFQGAVSSIMGVPIKPSSPFELLAEMKRQAMVLDVCRRAGRPGLPDKGSTPVTLRAEMAGAMSGMRKGDMRHAYIMPHMCTDYDQMCRAAFWHANGFGVWSIGEAFVGSISGGPATSAVNCLAELIVITLLYEPVQLGVWSCDGIYFTNASRETFFVNNYSAASYMRHTHAPSLWGGCAIATAQVMSKEYFYEFGAGAICTTVLGLGANGGSGCQSARPNHVTGLGVRWGAEVGRAVGKARLTRKQANDIVNQILPKYQPYIDNKTLHTIGEGGFKEAYDLETVTPNERYMQIYESVKKEFQDLGLPMNHSREELLAAKDLRAAAA</sequence>
<dbReference type="Proteomes" id="UP000705867">
    <property type="component" value="Unassembled WGS sequence"/>
</dbReference>
<reference evidence="1" key="1">
    <citation type="journal article" date="2021" name="bioRxiv">
        <title>Unraveling nitrogen, sulfur and carbon metabolic pathways and microbial community transcriptional responses to substrate deprivation and toxicity stresses in a bioreactor mimicking anoxic brackish coastal sediment conditions.</title>
        <authorList>
            <person name="Martins P.D."/>
            <person name="Echeveste M.J."/>
            <person name="Arshad A."/>
            <person name="Kurth J."/>
            <person name="Ouboter H."/>
            <person name="Jetten M.S.M."/>
            <person name="Welte C.U."/>
        </authorList>
    </citation>
    <scope>NUCLEOTIDE SEQUENCE</scope>
    <source>
        <strain evidence="1">MAG_39</strain>
    </source>
</reference>
<accession>A0A953M2F7</accession>
<evidence type="ECO:0000313" key="1">
    <source>
        <dbReference type="EMBL" id="MBZ0157719.1"/>
    </source>
</evidence>
<dbReference type="GO" id="GO:0032259">
    <property type="term" value="P:methylation"/>
    <property type="evidence" value="ECO:0007669"/>
    <property type="project" value="UniProtKB-KW"/>
</dbReference>
<dbReference type="SUPFAM" id="SSF75098">
    <property type="entry name" value="Monomethylamine methyltransferase MtmB"/>
    <property type="match status" value="1"/>
</dbReference>
<dbReference type="GO" id="GO:0008168">
    <property type="term" value="F:methyltransferase activity"/>
    <property type="evidence" value="ECO:0007669"/>
    <property type="project" value="UniProtKB-KW"/>
</dbReference>
<dbReference type="InterPro" id="IPR008031">
    <property type="entry name" value="MtmB_MeTrfase"/>
</dbReference>
<gene>
    <name evidence="1" type="ORF">K8I29_16105</name>
</gene>
<proteinExistence type="predicted"/>
<dbReference type="Pfam" id="PF05369">
    <property type="entry name" value="MtmB"/>
    <property type="match status" value="1"/>
</dbReference>
<dbReference type="Gene3D" id="3.20.20.460">
    <property type="entry name" value="Monomethylamine methyltransferase MtmB"/>
    <property type="match status" value="1"/>
</dbReference>
<evidence type="ECO:0000313" key="2">
    <source>
        <dbReference type="Proteomes" id="UP000705867"/>
    </source>
</evidence>
<name>A0A953M2F7_9BACT</name>
<keyword evidence="1" id="KW-0808">Transferase</keyword>
<dbReference type="AlphaFoldDB" id="A0A953M2F7"/>
<dbReference type="InterPro" id="IPR036655">
    <property type="entry name" value="MtmB_sf"/>
</dbReference>
<keyword evidence="1" id="KW-0489">Methyltransferase</keyword>